<evidence type="ECO:0000256" key="1">
    <source>
        <dbReference type="SAM" id="MobiDB-lite"/>
    </source>
</evidence>
<evidence type="ECO:0000313" key="3">
    <source>
        <dbReference type="EMBL" id="CAB4178662.1"/>
    </source>
</evidence>
<gene>
    <name evidence="3" type="ORF">UFOVP1019_59</name>
    <name evidence="4" type="ORF">UFOVP1618_33</name>
    <name evidence="2" type="ORF">UFOVP846_27</name>
</gene>
<evidence type="ECO:0000313" key="2">
    <source>
        <dbReference type="EMBL" id="CAB4166391.1"/>
    </source>
</evidence>
<protein>
    <recommendedName>
        <fullName evidence="5">Scaffolding protein</fullName>
    </recommendedName>
</protein>
<dbReference type="EMBL" id="LR797482">
    <property type="protein sequence ID" value="CAB4219486.1"/>
    <property type="molecule type" value="Genomic_DNA"/>
</dbReference>
<feature type="region of interest" description="Disordered" evidence="1">
    <location>
        <begin position="31"/>
        <end position="119"/>
    </location>
</feature>
<sequence>MELEEIMAEVKEASNVVTSENAAEYYAERLGLADNQESEAVVEETPTEPDIEESSSEPIAEEEAKVDAPKDKVEKRFSKVTKRAEQAEARASELEGRLRDLEAKANPQPIAQTAEVTDKPQAGQFNDAFEYAEALAEWSAEKALRDRDIAESQRRAEVEREVVVKAWNDKVVKAKAEMPDFDEIVSSSTTVVSDAVRDAILESDVGPQILYHLAADDEYATKLTQMSAIKALKEIGRLEAKFEEAPQVEAKTATRSKAPAPISPLKGGKAGADVLIDTNGEFYGSYAQWKAARLAKKIR</sequence>
<reference evidence="3" key="1">
    <citation type="submission" date="2020-05" db="EMBL/GenBank/DDBJ databases">
        <authorList>
            <person name="Chiriac C."/>
            <person name="Salcher M."/>
            <person name="Ghai R."/>
            <person name="Kavagutti S V."/>
        </authorList>
    </citation>
    <scope>NUCLEOTIDE SEQUENCE</scope>
</reference>
<dbReference type="EMBL" id="LR796969">
    <property type="protein sequence ID" value="CAB4178662.1"/>
    <property type="molecule type" value="Genomic_DNA"/>
</dbReference>
<name>A0A6J5Q5A2_9CAUD</name>
<evidence type="ECO:0000313" key="4">
    <source>
        <dbReference type="EMBL" id="CAB4219486.1"/>
    </source>
</evidence>
<feature type="compositionally biased region" description="Acidic residues" evidence="1">
    <location>
        <begin position="36"/>
        <end position="61"/>
    </location>
</feature>
<dbReference type="EMBL" id="LR796779">
    <property type="protein sequence ID" value="CAB4166391.1"/>
    <property type="molecule type" value="Genomic_DNA"/>
</dbReference>
<accession>A0A6J5Q5A2</accession>
<organism evidence="3">
    <name type="scientific">uncultured Caudovirales phage</name>
    <dbReference type="NCBI Taxonomy" id="2100421"/>
    <lineage>
        <taxon>Viruses</taxon>
        <taxon>Duplodnaviria</taxon>
        <taxon>Heunggongvirae</taxon>
        <taxon>Uroviricota</taxon>
        <taxon>Caudoviricetes</taxon>
        <taxon>Peduoviridae</taxon>
        <taxon>Maltschvirus</taxon>
        <taxon>Maltschvirus maltsch</taxon>
    </lineage>
</organism>
<feature type="compositionally biased region" description="Basic and acidic residues" evidence="1">
    <location>
        <begin position="62"/>
        <end position="103"/>
    </location>
</feature>
<evidence type="ECO:0008006" key="5">
    <source>
        <dbReference type="Google" id="ProtNLM"/>
    </source>
</evidence>
<proteinExistence type="predicted"/>